<dbReference type="Pfam" id="PF00271">
    <property type="entry name" value="Helicase_C"/>
    <property type="match status" value="1"/>
</dbReference>
<dbReference type="InterPro" id="IPR014001">
    <property type="entry name" value="Helicase_ATP-bd"/>
</dbReference>
<dbReference type="SMART" id="SM00487">
    <property type="entry name" value="DEXDc"/>
    <property type="match status" value="1"/>
</dbReference>
<dbReference type="InterPro" id="IPR001650">
    <property type="entry name" value="Helicase_C-like"/>
</dbReference>
<keyword evidence="9" id="KW-1185">Reference proteome</keyword>
<accession>A0A023AYZ6</accession>
<sequence length="1238" mass="138648">MGWQQGKENRMKVGKRLRPKTWSTRRMGTRRRLGAWRQQNDSEPMYVDLHGESHRVPSAYKIAQYEKRLLEAHGIRDLEQFNETFISTIYKHDEQGSIRPDVLNQMPINIFRKYRDIDGINSFYDWQLKALNSTATNLLCCVSTSGGKSVVAELLMIHELLIHGRNGFYVLPQISLCNEKFKSLTKKFKDIITITPLYGGGSNSKSWNTKSDVTVTTPEKCNNIINKLLSQHPIIPYDNLSQDLPSAVQEDINGCARYFGHNSPLLDLLGVFIIDEAHLISEASRGPAVENLLAKLRLIQTVQVKLGKRPTKIICLSGTLADPDRFASMLGVSMEGESMLVGATVKTGSKSNVANQVEQVMSGSIDEPLSINEALSEDGTGRISCDVVVVNDRPRELKFIAIKTWLKTMVDMKGEHVLCNINGLRIGENSKQSRPDDGTVDQDSSSPWYGAIEQKDLELVGLLCYQSLKERKGLLIFCPTKAWTVSLCRKLISSIKAWRIIDKTDCTNLDDLMHPDNDAGGHSLVDRFQDSNNSLKEAVRYRMAYHNSDVLWCERQEIERAFSRKEILVICCTTTLAMGVNLPVHRVCIRSIQRMTWETFHQISGRAGRSKSVEGEVYVCCENPAEYKQVQQWLEPKNASSRPSRSSGLPIRLKIASLKNEPILLPERNVTDLAKFIMELFAINITWSMPRLLSALRSNSFYYKEIDAGTVIHIIAFLVSMRFLDLTSVTFDWSQGWYQSLRLSPLYLSVFFNQDLNMYKIFHKEMLLFKELWSCTPQQCKELLSCSIRLGKVQHIYQRPRGACPKNQRTNTVSQNVTGSSDITDTTPAEPTVMGRYLLIMKDALTTNHSSGKLVEDNLMEDNLMEDKQVGNKQMIYVTPLGNSCVRSPISFELMMDTVCLLNKFLRIGIPLNDRACLLGLCVNPELLYYNKLVDLNIKQIGINSLIIDLYDLSESQSTDGGGAVGGGVVGGGVVGGGTVGGGAVGGGAVGGGAVGGGDDNEKRVGDRLRRCIELLVNGTVKLPELKQFYSAVIMDNVSLMEFKYFVHYRNLYRYIGMTLLYDVIEYELPIEIVGQKYGVDRTVLIALEHQVHIIASALAILLDDLNLGSLSIIFSEIQRATKYFPQEDSLTEEDRHAIHQLQALDILKGTRGTHLYLNGFLTIQQISESDIDDLAACINKLLPVSNESINRLIISDTAKTIATHIKLCAINHIPISTKFVTQEEKDSSTELSSDDSL</sequence>
<dbReference type="Proteomes" id="UP000019763">
    <property type="component" value="Unassembled WGS sequence"/>
</dbReference>
<dbReference type="RefSeq" id="XP_011133243.1">
    <property type="nucleotide sequence ID" value="XM_011134941.1"/>
</dbReference>
<dbReference type="SMART" id="SM00490">
    <property type="entry name" value="HELICc"/>
    <property type="match status" value="1"/>
</dbReference>
<name>A0A023AYZ6_GRENI</name>
<evidence type="ECO:0000256" key="4">
    <source>
        <dbReference type="ARBA" id="ARBA00022840"/>
    </source>
</evidence>
<proteinExistence type="predicted"/>
<dbReference type="PANTHER" id="PTHR47961">
    <property type="entry name" value="DNA POLYMERASE THETA, PUTATIVE (AFU_ORTHOLOGUE AFUA_1G05260)-RELATED"/>
    <property type="match status" value="1"/>
</dbReference>
<keyword evidence="4" id="KW-0067">ATP-binding</keyword>
<evidence type="ECO:0000313" key="8">
    <source>
        <dbReference type="EMBL" id="EZG43525.1"/>
    </source>
</evidence>
<protein>
    <submittedName>
        <fullName evidence="8">DEAD/DEAH box helicase</fullName>
    </submittedName>
</protein>
<gene>
    <name evidence="8" type="ORF">GNI_168530</name>
</gene>
<feature type="domain" description="Helicase C-terminal" evidence="7">
    <location>
        <begin position="451"/>
        <end position="650"/>
    </location>
</feature>
<dbReference type="InterPro" id="IPR011545">
    <property type="entry name" value="DEAD/DEAH_box_helicase_dom"/>
</dbReference>
<feature type="domain" description="Helicase ATP-binding" evidence="6">
    <location>
        <begin position="129"/>
        <end position="338"/>
    </location>
</feature>
<dbReference type="GO" id="GO:0004386">
    <property type="term" value="F:helicase activity"/>
    <property type="evidence" value="ECO:0007669"/>
    <property type="project" value="UniProtKB-KW"/>
</dbReference>
<keyword evidence="2" id="KW-0378">Hydrolase</keyword>
<dbReference type="PROSITE" id="PS51192">
    <property type="entry name" value="HELICASE_ATP_BIND_1"/>
    <property type="match status" value="1"/>
</dbReference>
<dbReference type="InterPro" id="IPR050474">
    <property type="entry name" value="Hel308_SKI2-like"/>
</dbReference>
<keyword evidence="3 8" id="KW-0347">Helicase</keyword>
<evidence type="ECO:0000259" key="7">
    <source>
        <dbReference type="PROSITE" id="PS51194"/>
    </source>
</evidence>
<dbReference type="GO" id="GO:0003676">
    <property type="term" value="F:nucleic acid binding"/>
    <property type="evidence" value="ECO:0007669"/>
    <property type="project" value="InterPro"/>
</dbReference>
<evidence type="ECO:0000256" key="3">
    <source>
        <dbReference type="ARBA" id="ARBA00022806"/>
    </source>
</evidence>
<dbReference type="SUPFAM" id="SSF52540">
    <property type="entry name" value="P-loop containing nucleoside triphosphate hydrolases"/>
    <property type="match status" value="1"/>
</dbReference>
<dbReference type="GeneID" id="22915785"/>
<dbReference type="eggNOG" id="KOG0950">
    <property type="taxonomic scope" value="Eukaryota"/>
</dbReference>
<comment type="caution">
    <text evidence="8">The sequence shown here is derived from an EMBL/GenBank/DDBJ whole genome shotgun (WGS) entry which is preliminary data.</text>
</comment>
<dbReference type="InterPro" id="IPR027417">
    <property type="entry name" value="P-loop_NTPase"/>
</dbReference>
<dbReference type="OrthoDB" id="2320933at2759"/>
<organism evidence="8 9">
    <name type="scientific">Gregarina niphandrodes</name>
    <name type="common">Septate eugregarine</name>
    <dbReference type="NCBI Taxonomy" id="110365"/>
    <lineage>
        <taxon>Eukaryota</taxon>
        <taxon>Sar</taxon>
        <taxon>Alveolata</taxon>
        <taxon>Apicomplexa</taxon>
        <taxon>Conoidasida</taxon>
        <taxon>Gregarinasina</taxon>
        <taxon>Eugregarinorida</taxon>
        <taxon>Gregarinidae</taxon>
        <taxon>Gregarina</taxon>
    </lineage>
</organism>
<dbReference type="PROSITE" id="PS51194">
    <property type="entry name" value="HELICASE_CTER"/>
    <property type="match status" value="1"/>
</dbReference>
<evidence type="ECO:0000256" key="1">
    <source>
        <dbReference type="ARBA" id="ARBA00022741"/>
    </source>
</evidence>
<evidence type="ECO:0000313" key="9">
    <source>
        <dbReference type="Proteomes" id="UP000019763"/>
    </source>
</evidence>
<feature type="compositionally biased region" description="Polar residues" evidence="5">
    <location>
        <begin position="807"/>
        <end position="825"/>
    </location>
</feature>
<dbReference type="Pfam" id="PF00270">
    <property type="entry name" value="DEAD"/>
    <property type="match status" value="1"/>
</dbReference>
<dbReference type="AlphaFoldDB" id="A0A023AYZ6"/>
<evidence type="ECO:0000256" key="5">
    <source>
        <dbReference type="SAM" id="MobiDB-lite"/>
    </source>
</evidence>
<evidence type="ECO:0000256" key="2">
    <source>
        <dbReference type="ARBA" id="ARBA00022801"/>
    </source>
</evidence>
<keyword evidence="1" id="KW-0547">Nucleotide-binding</keyword>
<dbReference type="VEuPathDB" id="CryptoDB:GNI_168530"/>
<evidence type="ECO:0000259" key="6">
    <source>
        <dbReference type="PROSITE" id="PS51192"/>
    </source>
</evidence>
<dbReference type="GO" id="GO:0016787">
    <property type="term" value="F:hydrolase activity"/>
    <property type="evidence" value="ECO:0007669"/>
    <property type="project" value="UniProtKB-KW"/>
</dbReference>
<feature type="region of interest" description="Disordered" evidence="5">
    <location>
        <begin position="806"/>
        <end position="825"/>
    </location>
</feature>
<dbReference type="PANTHER" id="PTHR47961:SF6">
    <property type="entry name" value="DNA-DIRECTED DNA POLYMERASE"/>
    <property type="match status" value="1"/>
</dbReference>
<dbReference type="EMBL" id="AFNH02001261">
    <property type="protein sequence ID" value="EZG43525.1"/>
    <property type="molecule type" value="Genomic_DNA"/>
</dbReference>
<dbReference type="GO" id="GO:0005524">
    <property type="term" value="F:ATP binding"/>
    <property type="evidence" value="ECO:0007669"/>
    <property type="project" value="UniProtKB-KW"/>
</dbReference>
<reference evidence="8" key="1">
    <citation type="submission" date="2013-12" db="EMBL/GenBank/DDBJ databases">
        <authorList>
            <person name="Omoto C.K."/>
            <person name="Sibley D."/>
            <person name="Venepally P."/>
            <person name="Hadjithomas M."/>
            <person name="Karamycheva S."/>
            <person name="Brunk B."/>
            <person name="Roos D."/>
            <person name="Caler E."/>
            <person name="Lorenzi H."/>
        </authorList>
    </citation>
    <scope>NUCLEOTIDE SEQUENCE</scope>
</reference>
<dbReference type="Gene3D" id="3.40.50.300">
    <property type="entry name" value="P-loop containing nucleotide triphosphate hydrolases"/>
    <property type="match status" value="2"/>
</dbReference>